<feature type="compositionally biased region" description="Polar residues" evidence="10">
    <location>
        <begin position="17"/>
        <end position="26"/>
    </location>
</feature>
<feature type="region of interest" description="Disordered" evidence="10">
    <location>
        <begin position="1"/>
        <end position="55"/>
    </location>
</feature>
<dbReference type="OrthoDB" id="8922241at2759"/>
<feature type="region of interest" description="Disordered" evidence="10">
    <location>
        <begin position="160"/>
        <end position="299"/>
    </location>
</feature>
<keyword evidence="6" id="KW-0238">DNA-binding</keyword>
<dbReference type="GO" id="GO:0008270">
    <property type="term" value="F:zinc ion binding"/>
    <property type="evidence" value="ECO:0007669"/>
    <property type="project" value="UniProtKB-KW"/>
</dbReference>
<evidence type="ECO:0000256" key="6">
    <source>
        <dbReference type="ARBA" id="ARBA00023125"/>
    </source>
</evidence>
<reference evidence="12" key="1">
    <citation type="submission" date="2020-01" db="EMBL/GenBank/DDBJ databases">
        <title>Genome Sequencing of Three Apophysomyces-Like Fungal Strains Confirms a Novel Fungal Genus in the Mucoromycota with divergent Burkholderia-like Endosymbiotic Bacteria.</title>
        <authorList>
            <person name="Stajich J.E."/>
            <person name="Macias A.M."/>
            <person name="Carter-House D."/>
            <person name="Lovett B."/>
            <person name="Kasson L.R."/>
            <person name="Berry K."/>
            <person name="Grigoriev I."/>
            <person name="Chang Y."/>
            <person name="Spatafora J."/>
            <person name="Kasson M.T."/>
        </authorList>
    </citation>
    <scope>NUCLEOTIDE SEQUENCE</scope>
    <source>
        <strain evidence="12">NRRL A-21654</strain>
    </source>
</reference>
<dbReference type="InterPro" id="IPR050589">
    <property type="entry name" value="Ikaros_C2H2-ZF"/>
</dbReference>
<accession>A0A8H7BQJ8</accession>
<keyword evidence="4 8" id="KW-0863">Zinc-finger</keyword>
<feature type="compositionally biased region" description="Pro residues" evidence="10">
    <location>
        <begin position="235"/>
        <end position="244"/>
    </location>
</feature>
<feature type="domain" description="C2H2-type" evidence="11">
    <location>
        <begin position="81"/>
        <end position="108"/>
    </location>
</feature>
<organism evidence="12 13">
    <name type="scientific">Apophysomyces ossiformis</name>
    <dbReference type="NCBI Taxonomy" id="679940"/>
    <lineage>
        <taxon>Eukaryota</taxon>
        <taxon>Fungi</taxon>
        <taxon>Fungi incertae sedis</taxon>
        <taxon>Mucoromycota</taxon>
        <taxon>Mucoromycotina</taxon>
        <taxon>Mucoromycetes</taxon>
        <taxon>Mucorales</taxon>
        <taxon>Mucorineae</taxon>
        <taxon>Mucoraceae</taxon>
        <taxon>Apophysomyces</taxon>
    </lineage>
</organism>
<name>A0A8H7BQJ8_9FUNG</name>
<dbReference type="InterPro" id="IPR013087">
    <property type="entry name" value="Znf_C2H2_type"/>
</dbReference>
<dbReference type="AlphaFoldDB" id="A0A8H7BQJ8"/>
<feature type="region of interest" description="Disordered" evidence="10">
    <location>
        <begin position="344"/>
        <end position="370"/>
    </location>
</feature>
<evidence type="ECO:0000256" key="2">
    <source>
        <dbReference type="ARBA" id="ARBA00022723"/>
    </source>
</evidence>
<sequence>MTSQMPSPQPHIKHDASISSLLNAKQSSEEDNEQQRRDYLPTPVTPANGFPTLPSEMVNYGSFAVQKEKKPSSAASSEKPYACHECDQTFSRPHNLKSHLATHSSERPFQCETCKHHFRRHHDLKRHQKLHTGERPHVCKVCHRSFARLDALNRHQRAEGGTACSAAHHQHKSRTSATPPPTKQTPPQSPPSPPVPRRATTATSITTTASSTRPTIPQLNIPHPASQPFPNEIYPAPPPPPRLPTPSTNPANNAILPSPNALPTISSSPTLTPLYVKSSTTTSSTPSPPTLDRRLPPLGRDWEQENKDLRQELALEKNKTEQLKQRIHDLEIENKVLRSLIVGNQKRSQDEDDVDDDTRTTTKKIKNDHL</sequence>
<dbReference type="GO" id="GO:0003700">
    <property type="term" value="F:DNA-binding transcription factor activity"/>
    <property type="evidence" value="ECO:0007669"/>
    <property type="project" value="TreeGrafter"/>
</dbReference>
<proteinExistence type="predicted"/>
<dbReference type="Proteomes" id="UP000605846">
    <property type="component" value="Unassembled WGS sequence"/>
</dbReference>
<dbReference type="GO" id="GO:0000978">
    <property type="term" value="F:RNA polymerase II cis-regulatory region sequence-specific DNA binding"/>
    <property type="evidence" value="ECO:0007669"/>
    <property type="project" value="TreeGrafter"/>
</dbReference>
<dbReference type="Pfam" id="PF00096">
    <property type="entry name" value="zf-C2H2"/>
    <property type="match status" value="2"/>
</dbReference>
<dbReference type="PANTHER" id="PTHR24404:SF114">
    <property type="entry name" value="KLUMPFUSS, ISOFORM B-RELATED"/>
    <property type="match status" value="1"/>
</dbReference>
<dbReference type="PROSITE" id="PS50157">
    <property type="entry name" value="ZINC_FINGER_C2H2_2"/>
    <property type="match status" value="3"/>
</dbReference>
<evidence type="ECO:0000256" key="1">
    <source>
        <dbReference type="ARBA" id="ARBA00004123"/>
    </source>
</evidence>
<dbReference type="SMART" id="SM00355">
    <property type="entry name" value="ZnF_C2H2"/>
    <property type="match status" value="3"/>
</dbReference>
<protein>
    <recommendedName>
        <fullName evidence="11">C2H2-type domain-containing protein</fullName>
    </recommendedName>
</protein>
<keyword evidence="3" id="KW-0677">Repeat</keyword>
<evidence type="ECO:0000256" key="3">
    <source>
        <dbReference type="ARBA" id="ARBA00022737"/>
    </source>
</evidence>
<dbReference type="InterPro" id="IPR036236">
    <property type="entry name" value="Znf_C2H2_sf"/>
</dbReference>
<dbReference type="GO" id="GO:0005694">
    <property type="term" value="C:chromosome"/>
    <property type="evidence" value="ECO:0007669"/>
    <property type="project" value="UniProtKB-ARBA"/>
</dbReference>
<comment type="caution">
    <text evidence="12">The sequence shown here is derived from an EMBL/GenBank/DDBJ whole genome shotgun (WGS) entry which is preliminary data.</text>
</comment>
<evidence type="ECO:0000256" key="8">
    <source>
        <dbReference type="PROSITE-ProRule" id="PRU00042"/>
    </source>
</evidence>
<dbReference type="GO" id="GO:0045893">
    <property type="term" value="P:positive regulation of DNA-templated transcription"/>
    <property type="evidence" value="ECO:0007669"/>
    <property type="project" value="UniProtKB-ARBA"/>
</dbReference>
<evidence type="ECO:0000256" key="7">
    <source>
        <dbReference type="ARBA" id="ARBA00023242"/>
    </source>
</evidence>
<dbReference type="PANTHER" id="PTHR24404">
    <property type="entry name" value="ZINC FINGER PROTEIN"/>
    <property type="match status" value="1"/>
</dbReference>
<dbReference type="EMBL" id="JABAYA010000073">
    <property type="protein sequence ID" value="KAF7726741.1"/>
    <property type="molecule type" value="Genomic_DNA"/>
</dbReference>
<evidence type="ECO:0000256" key="5">
    <source>
        <dbReference type="ARBA" id="ARBA00022833"/>
    </source>
</evidence>
<comment type="subcellular location">
    <subcellularLocation>
        <location evidence="1">Nucleus</location>
    </subcellularLocation>
</comment>
<keyword evidence="5" id="KW-0862">Zinc</keyword>
<evidence type="ECO:0000256" key="9">
    <source>
        <dbReference type="SAM" id="Coils"/>
    </source>
</evidence>
<evidence type="ECO:0000256" key="10">
    <source>
        <dbReference type="SAM" id="MobiDB-lite"/>
    </source>
</evidence>
<evidence type="ECO:0000259" key="11">
    <source>
        <dbReference type="PROSITE" id="PS50157"/>
    </source>
</evidence>
<feature type="domain" description="C2H2-type" evidence="11">
    <location>
        <begin position="109"/>
        <end position="136"/>
    </location>
</feature>
<feature type="domain" description="C2H2-type" evidence="11">
    <location>
        <begin position="137"/>
        <end position="173"/>
    </location>
</feature>
<gene>
    <name evidence="12" type="ORF">EC973_008515</name>
</gene>
<keyword evidence="2" id="KW-0479">Metal-binding</keyword>
<dbReference type="FunFam" id="3.30.160.60:FF:001732">
    <property type="entry name" value="Zgc:162936"/>
    <property type="match status" value="1"/>
</dbReference>
<dbReference type="Gene3D" id="3.30.160.60">
    <property type="entry name" value="Classic Zinc Finger"/>
    <property type="match status" value="3"/>
</dbReference>
<feature type="compositionally biased region" description="Basic and acidic residues" evidence="10">
    <location>
        <begin position="357"/>
        <end position="370"/>
    </location>
</feature>
<dbReference type="FunFam" id="3.30.160.60:FF:000634">
    <property type="entry name" value="Zinc finger X-chromosomal protein"/>
    <property type="match status" value="1"/>
</dbReference>
<evidence type="ECO:0000256" key="4">
    <source>
        <dbReference type="ARBA" id="ARBA00022771"/>
    </source>
</evidence>
<feature type="compositionally biased region" description="Pro residues" evidence="10">
    <location>
        <begin position="178"/>
        <end position="196"/>
    </location>
</feature>
<dbReference type="GO" id="GO:0005634">
    <property type="term" value="C:nucleus"/>
    <property type="evidence" value="ECO:0007669"/>
    <property type="project" value="UniProtKB-SubCell"/>
</dbReference>
<evidence type="ECO:0000313" key="12">
    <source>
        <dbReference type="EMBL" id="KAF7726741.1"/>
    </source>
</evidence>
<feature type="compositionally biased region" description="Polar residues" evidence="10">
    <location>
        <begin position="261"/>
        <end position="271"/>
    </location>
</feature>
<feature type="compositionally biased region" description="Low complexity" evidence="10">
    <location>
        <begin position="197"/>
        <end position="217"/>
    </location>
</feature>
<dbReference type="SUPFAM" id="SSF57667">
    <property type="entry name" value="beta-beta-alpha zinc fingers"/>
    <property type="match status" value="2"/>
</dbReference>
<evidence type="ECO:0000313" key="13">
    <source>
        <dbReference type="Proteomes" id="UP000605846"/>
    </source>
</evidence>
<keyword evidence="13" id="KW-1185">Reference proteome</keyword>
<feature type="coiled-coil region" evidence="9">
    <location>
        <begin position="299"/>
        <end position="340"/>
    </location>
</feature>
<dbReference type="GO" id="GO:0006357">
    <property type="term" value="P:regulation of transcription by RNA polymerase II"/>
    <property type="evidence" value="ECO:0007669"/>
    <property type="project" value="TreeGrafter"/>
</dbReference>
<keyword evidence="9" id="KW-0175">Coiled coil</keyword>
<keyword evidence="7" id="KW-0539">Nucleus</keyword>
<dbReference type="PROSITE" id="PS00028">
    <property type="entry name" value="ZINC_FINGER_C2H2_1"/>
    <property type="match status" value="2"/>
</dbReference>